<reference evidence="2" key="1">
    <citation type="submission" date="2020-05" db="UniProtKB">
        <authorList>
            <consortium name="EnsemblMetazoa"/>
        </authorList>
    </citation>
    <scope>IDENTIFICATION</scope>
    <source>
        <strain evidence="2">MAF</strain>
    </source>
</reference>
<organism evidence="2 3">
    <name type="scientific">Anopheles merus</name>
    <name type="common">Mosquito</name>
    <dbReference type="NCBI Taxonomy" id="30066"/>
    <lineage>
        <taxon>Eukaryota</taxon>
        <taxon>Metazoa</taxon>
        <taxon>Ecdysozoa</taxon>
        <taxon>Arthropoda</taxon>
        <taxon>Hexapoda</taxon>
        <taxon>Insecta</taxon>
        <taxon>Pterygota</taxon>
        <taxon>Neoptera</taxon>
        <taxon>Endopterygota</taxon>
        <taxon>Diptera</taxon>
        <taxon>Nematocera</taxon>
        <taxon>Culicoidea</taxon>
        <taxon>Culicidae</taxon>
        <taxon>Anophelinae</taxon>
        <taxon>Anopheles</taxon>
    </lineage>
</organism>
<evidence type="ECO:0000256" key="1">
    <source>
        <dbReference type="SAM" id="MobiDB-lite"/>
    </source>
</evidence>
<evidence type="ECO:0000313" key="2">
    <source>
        <dbReference type="EnsemblMetazoa" id="AMEM011385-PA"/>
    </source>
</evidence>
<proteinExistence type="predicted"/>
<name>A0A182VA01_ANOME</name>
<keyword evidence="3" id="KW-1185">Reference proteome</keyword>
<dbReference type="EnsemblMetazoa" id="AMEM011385-RA">
    <property type="protein sequence ID" value="AMEM011385-PA"/>
    <property type="gene ID" value="AMEM011385"/>
</dbReference>
<dbReference type="VEuPathDB" id="VectorBase:AMEM011385"/>
<sequence length="134" mass="14776">MLDVLLTKIRPVVVCPEISSPAQSFASVINVPSKSCLPWREAFCSFCFGSFGASSGSFRQHRKANARHSSTASRPARKVNMLDRRKHHHFRTRRQSSRSVGGSSVVSTDCSSSQPDIPSIPLQDPFAEQDGMRV</sequence>
<feature type="region of interest" description="Disordered" evidence="1">
    <location>
        <begin position="62"/>
        <end position="134"/>
    </location>
</feature>
<protein>
    <submittedName>
        <fullName evidence="2">Uncharacterized protein</fullName>
    </submittedName>
</protein>
<dbReference type="Proteomes" id="UP000075903">
    <property type="component" value="Unassembled WGS sequence"/>
</dbReference>
<feature type="compositionally biased region" description="Basic residues" evidence="1">
    <location>
        <begin position="84"/>
        <end position="96"/>
    </location>
</feature>
<dbReference type="AlphaFoldDB" id="A0A182VA01"/>
<feature type="compositionally biased region" description="Low complexity" evidence="1">
    <location>
        <begin position="97"/>
        <end position="114"/>
    </location>
</feature>
<evidence type="ECO:0000313" key="3">
    <source>
        <dbReference type="Proteomes" id="UP000075903"/>
    </source>
</evidence>
<accession>A0A182VA01</accession>